<comment type="caution">
    <text evidence="3">The sequence shown here is derived from an EMBL/GenBank/DDBJ whole genome shotgun (WGS) entry which is preliminary data.</text>
</comment>
<feature type="region of interest" description="Disordered" evidence="1">
    <location>
        <begin position="58"/>
        <end position="82"/>
    </location>
</feature>
<keyword evidence="2" id="KW-0812">Transmembrane</keyword>
<dbReference type="PANTHER" id="PTHR34190:SF4">
    <property type="entry name" value="EXPRESSED PROTEIN"/>
    <property type="match status" value="1"/>
</dbReference>
<proteinExistence type="predicted"/>
<accession>A0A317YD57</accession>
<dbReference type="ExpressionAtlas" id="A0A317YD57">
    <property type="expression patterns" value="baseline and differential"/>
</dbReference>
<protein>
    <submittedName>
        <fullName evidence="3">Uncharacterized protein</fullName>
    </submittedName>
</protein>
<name>A0A317YD57_MAIZE</name>
<feature type="transmembrane region" description="Helical" evidence="2">
    <location>
        <begin position="108"/>
        <end position="132"/>
    </location>
</feature>
<feature type="compositionally biased region" description="Basic residues" evidence="1">
    <location>
        <begin position="182"/>
        <end position="192"/>
    </location>
</feature>
<dbReference type="AlphaFoldDB" id="A0A317YD57"/>
<dbReference type="EMBL" id="NCVQ01000001">
    <property type="protein sequence ID" value="PWZ56560.1"/>
    <property type="molecule type" value="Genomic_DNA"/>
</dbReference>
<sequence>MAATTTASMMARVDRLDLLLGYLEEMHRNGNGNASPPSATTASSPSTLAAGGVHLISSDDDVDVDSSAGPSTPTWRRPRPAKEVLEEAQAKGSLIDRIASLEHRVLKVILLFIQSSVVVPPTYYIATLLLLLQMEEDMEVTPANTEKASHQPRATTMMSKDDDPSSSRKKKKKGLKSLVKSCLRHQRQPQTF</sequence>
<keyword evidence="2" id="KW-0472">Membrane</keyword>
<evidence type="ECO:0000256" key="1">
    <source>
        <dbReference type="SAM" id="MobiDB-lite"/>
    </source>
</evidence>
<dbReference type="Proteomes" id="UP000251960">
    <property type="component" value="Chromosome 1"/>
</dbReference>
<reference evidence="3" key="1">
    <citation type="journal article" date="2018" name="Nat. Genet.">
        <title>Extensive intraspecific gene order and gene structural variations between Mo17 and other maize genomes.</title>
        <authorList>
            <person name="Sun S."/>
            <person name="Zhou Y."/>
            <person name="Chen J."/>
            <person name="Shi J."/>
            <person name="Zhao H."/>
            <person name="Zhao H."/>
            <person name="Song W."/>
            <person name="Zhang M."/>
            <person name="Cui Y."/>
            <person name="Dong X."/>
            <person name="Liu H."/>
            <person name="Ma X."/>
            <person name="Jiao Y."/>
            <person name="Wang B."/>
            <person name="Wei X."/>
            <person name="Stein J.C."/>
            <person name="Glaubitz J.C."/>
            <person name="Lu F."/>
            <person name="Yu G."/>
            <person name="Liang C."/>
            <person name="Fengler K."/>
            <person name="Li B."/>
            <person name="Rafalski A."/>
            <person name="Schnable P.S."/>
            <person name="Ware D.H."/>
            <person name="Buckler E.S."/>
            <person name="Lai J."/>
        </authorList>
    </citation>
    <scope>NUCLEOTIDE SEQUENCE [LARGE SCALE GENOMIC DNA]</scope>
    <source>
        <tissue evidence="3">Seedling</tissue>
    </source>
</reference>
<keyword evidence="2" id="KW-1133">Transmembrane helix</keyword>
<dbReference type="PANTHER" id="PTHR34190">
    <property type="entry name" value="EXPRESSED PROTEIN"/>
    <property type="match status" value="1"/>
</dbReference>
<feature type="region of interest" description="Disordered" evidence="1">
    <location>
        <begin position="142"/>
        <end position="192"/>
    </location>
</feature>
<gene>
    <name evidence="3" type="ORF">Zm00014a_003510</name>
</gene>
<organism evidence="3">
    <name type="scientific">Zea mays</name>
    <name type="common">Maize</name>
    <dbReference type="NCBI Taxonomy" id="4577"/>
    <lineage>
        <taxon>Eukaryota</taxon>
        <taxon>Viridiplantae</taxon>
        <taxon>Streptophyta</taxon>
        <taxon>Embryophyta</taxon>
        <taxon>Tracheophyta</taxon>
        <taxon>Spermatophyta</taxon>
        <taxon>Magnoliopsida</taxon>
        <taxon>Liliopsida</taxon>
        <taxon>Poales</taxon>
        <taxon>Poaceae</taxon>
        <taxon>PACMAD clade</taxon>
        <taxon>Panicoideae</taxon>
        <taxon>Andropogonodae</taxon>
        <taxon>Andropogoneae</taxon>
        <taxon>Tripsacinae</taxon>
        <taxon>Zea</taxon>
    </lineage>
</organism>
<evidence type="ECO:0000256" key="2">
    <source>
        <dbReference type="SAM" id="Phobius"/>
    </source>
</evidence>
<evidence type="ECO:0000313" key="3">
    <source>
        <dbReference type="EMBL" id="PWZ56560.1"/>
    </source>
</evidence>
<feature type="compositionally biased region" description="Polar residues" evidence="1">
    <location>
        <begin position="142"/>
        <end position="158"/>
    </location>
</feature>